<dbReference type="EMBL" id="PXNQ02000004">
    <property type="protein sequence ID" value="RNF34988.1"/>
    <property type="molecule type" value="Genomic_DNA"/>
</dbReference>
<proteinExistence type="predicted"/>
<keyword evidence="1" id="KW-0732">Signal</keyword>
<evidence type="ECO:0000313" key="2">
    <source>
        <dbReference type="EMBL" id="RNF34988.1"/>
    </source>
</evidence>
<name>A0A3R7LQ48_9RHOB</name>
<gene>
    <name evidence="2" type="ORF">A7A09_008350</name>
</gene>
<sequence>MRKFAHIVMTLFLALYAAGAVVHSASASAMTIEMVTSAEQGMEMSGCEGCEIDEDAATGGPACDMICTTPVAATFAVLPGPVLEASLLRERPLGEILSIGRTGSPEPFPPRTPI</sequence>
<dbReference type="Proteomes" id="UP000238137">
    <property type="component" value="Unassembled WGS sequence"/>
</dbReference>
<evidence type="ECO:0000313" key="3">
    <source>
        <dbReference type="Proteomes" id="UP000238137"/>
    </source>
</evidence>
<evidence type="ECO:0000256" key="1">
    <source>
        <dbReference type="SAM" id="SignalP"/>
    </source>
</evidence>
<evidence type="ECO:0008006" key="4">
    <source>
        <dbReference type="Google" id="ProtNLM"/>
    </source>
</evidence>
<feature type="chain" id="PRO_5018592807" description="Polyketide synthase" evidence="1">
    <location>
        <begin position="30"/>
        <end position="114"/>
    </location>
</feature>
<comment type="caution">
    <text evidence="2">The sequence shown here is derived from an EMBL/GenBank/DDBJ whole genome shotgun (WGS) entry which is preliminary data.</text>
</comment>
<keyword evidence="3" id="KW-1185">Reference proteome</keyword>
<reference evidence="2" key="1">
    <citation type="submission" date="2018-05" db="EMBL/GenBank/DDBJ databases">
        <title>Reclassification of Methylarcula marina and Methylarcula terricola as Paracoccus methylarcula sp.nov., comb.nov. and Paracoccus terricola comb.nov.</title>
        <authorList>
            <person name="Shmareva M.N."/>
            <person name="Doronina N.V."/>
            <person name="Vasilenko O.V."/>
            <person name="Tarlachkov S.V."/>
            <person name="Trotsenko Y.A."/>
        </authorList>
    </citation>
    <scope>NUCLEOTIDE SEQUENCE [LARGE SCALE GENOMIC DNA]</scope>
    <source>
        <strain evidence="2">VKM B-2159</strain>
    </source>
</reference>
<protein>
    <recommendedName>
        <fullName evidence="4">Polyketide synthase</fullName>
    </recommendedName>
</protein>
<dbReference type="AlphaFoldDB" id="A0A3R7LQ48"/>
<feature type="signal peptide" evidence="1">
    <location>
        <begin position="1"/>
        <end position="29"/>
    </location>
</feature>
<organism evidence="2 3">
    <name type="scientific">Paracoccus methylarcula</name>
    <dbReference type="NCBI Taxonomy" id="72022"/>
    <lineage>
        <taxon>Bacteria</taxon>
        <taxon>Pseudomonadati</taxon>
        <taxon>Pseudomonadota</taxon>
        <taxon>Alphaproteobacteria</taxon>
        <taxon>Rhodobacterales</taxon>
        <taxon>Paracoccaceae</taxon>
        <taxon>Paracoccus</taxon>
    </lineage>
</organism>
<accession>A0A3R7LQ48</accession>